<organism evidence="3 4">
    <name type="scientific">Setaria viridis</name>
    <name type="common">Green bristlegrass</name>
    <name type="synonym">Setaria italica subsp. viridis</name>
    <dbReference type="NCBI Taxonomy" id="4556"/>
    <lineage>
        <taxon>Eukaryota</taxon>
        <taxon>Viridiplantae</taxon>
        <taxon>Streptophyta</taxon>
        <taxon>Embryophyta</taxon>
        <taxon>Tracheophyta</taxon>
        <taxon>Spermatophyta</taxon>
        <taxon>Magnoliopsida</taxon>
        <taxon>Liliopsida</taxon>
        <taxon>Poales</taxon>
        <taxon>Poaceae</taxon>
        <taxon>PACMAD clade</taxon>
        <taxon>Panicoideae</taxon>
        <taxon>Panicodae</taxon>
        <taxon>Paniceae</taxon>
        <taxon>Cenchrinae</taxon>
        <taxon>Setaria</taxon>
    </lineage>
</organism>
<evidence type="ECO:0000256" key="1">
    <source>
        <dbReference type="SAM" id="MobiDB-lite"/>
    </source>
</evidence>
<accession>A0A4U6WFA5</accession>
<dbReference type="Gramene" id="TKW41481">
    <property type="protein sequence ID" value="TKW41481"/>
    <property type="gene ID" value="SEVIR_1G319200v2"/>
</dbReference>
<protein>
    <submittedName>
        <fullName evidence="3">Uncharacterized protein</fullName>
    </submittedName>
</protein>
<gene>
    <name evidence="3" type="ORF">SEVIR_1G319200v2</name>
</gene>
<keyword evidence="2" id="KW-0732">Signal</keyword>
<feature type="region of interest" description="Disordered" evidence="1">
    <location>
        <begin position="31"/>
        <end position="62"/>
    </location>
</feature>
<evidence type="ECO:0000313" key="4">
    <source>
        <dbReference type="Proteomes" id="UP000298652"/>
    </source>
</evidence>
<feature type="chain" id="PRO_5020389257" evidence="2">
    <location>
        <begin position="27"/>
        <end position="95"/>
    </location>
</feature>
<feature type="signal peptide" evidence="2">
    <location>
        <begin position="1"/>
        <end position="26"/>
    </location>
</feature>
<keyword evidence="4" id="KW-1185">Reference proteome</keyword>
<sequence length="95" mass="9804">MSSSTSTMTKVMVAMLLVLVITSASATRAAARAFPGAQHASSGVPTNNDALPSPPPMRSSSSLWRGLHRLLLSAEEEKSGAGHSCGSNSKNIHCP</sequence>
<dbReference type="EMBL" id="CM016552">
    <property type="protein sequence ID" value="TKW41481.1"/>
    <property type="molecule type" value="Genomic_DNA"/>
</dbReference>
<dbReference type="AlphaFoldDB" id="A0A4U6WFA5"/>
<feature type="compositionally biased region" description="Polar residues" evidence="1">
    <location>
        <begin position="85"/>
        <end position="95"/>
    </location>
</feature>
<feature type="compositionally biased region" description="Polar residues" evidence="1">
    <location>
        <begin position="39"/>
        <end position="50"/>
    </location>
</feature>
<reference evidence="3" key="1">
    <citation type="submission" date="2019-03" db="EMBL/GenBank/DDBJ databases">
        <title>WGS assembly of Setaria viridis.</title>
        <authorList>
            <person name="Huang P."/>
            <person name="Jenkins J."/>
            <person name="Grimwood J."/>
            <person name="Barry K."/>
            <person name="Healey A."/>
            <person name="Mamidi S."/>
            <person name="Sreedasyam A."/>
            <person name="Shu S."/>
            <person name="Feldman M."/>
            <person name="Wu J."/>
            <person name="Yu Y."/>
            <person name="Chen C."/>
            <person name="Johnson J."/>
            <person name="Rokhsar D."/>
            <person name="Baxter I."/>
            <person name="Schmutz J."/>
            <person name="Brutnell T."/>
            <person name="Kellogg E."/>
        </authorList>
    </citation>
    <scope>NUCLEOTIDE SEQUENCE [LARGE SCALE GENOMIC DNA]</scope>
</reference>
<name>A0A4U6WFA5_SETVI</name>
<dbReference type="Proteomes" id="UP000298652">
    <property type="component" value="Chromosome 1"/>
</dbReference>
<proteinExistence type="predicted"/>
<feature type="region of interest" description="Disordered" evidence="1">
    <location>
        <begin position="75"/>
        <end position="95"/>
    </location>
</feature>
<evidence type="ECO:0000313" key="3">
    <source>
        <dbReference type="EMBL" id="TKW41481.1"/>
    </source>
</evidence>
<evidence type="ECO:0000256" key="2">
    <source>
        <dbReference type="SAM" id="SignalP"/>
    </source>
</evidence>
<dbReference type="OMA" id="SKNIHCP"/>